<gene>
    <name evidence="3" type="ORF">FO059_05980</name>
</gene>
<feature type="domain" description="Helicase XPB/Ssl2 N-terminal" evidence="2">
    <location>
        <begin position="510"/>
        <end position="629"/>
    </location>
</feature>
<dbReference type="InterPro" id="IPR032830">
    <property type="entry name" value="XPB/Ssl2_N"/>
</dbReference>
<organism evidence="3 4">
    <name type="scientific">Tomitella fengzijianii</name>
    <dbReference type="NCBI Taxonomy" id="2597660"/>
    <lineage>
        <taxon>Bacteria</taxon>
        <taxon>Bacillati</taxon>
        <taxon>Actinomycetota</taxon>
        <taxon>Actinomycetes</taxon>
        <taxon>Mycobacteriales</taxon>
        <taxon>Tomitella</taxon>
    </lineage>
</organism>
<evidence type="ECO:0000313" key="4">
    <source>
        <dbReference type="Proteomes" id="UP000317344"/>
    </source>
</evidence>
<name>A0A516X1K3_9ACTN</name>
<sequence length="795" mass="82707">MATESAADPEADHAADGGGIGLAEWLRRCTDDDLALLVRLRPDLAVAPPASTSVLADRAAQRMSVHRAAENHDTLAMAVLGVLAHADADTAPVHVDAVHDALDEAAGPGAVDRALGALRAAALVWGHDGLEMAPAAREVLPSPPAAFAKAGIVDHGTAHRGDGGDSAGGGTAAAPDGMTARLESLPDDERSMVDALLAGGGLGRTRAAAHDAPQTSPVQRLIRAGLLEKVDEHTVRLPDAVRSAAGSLAAAQVRLTPPPMSPTVHDPATVDATAAGEAAELLRHAGAVLDSLGAHPVPVLRSGGVGVREIRRLAKELSLAERRIGFLLEVLARADLIRSGLPDPVPEHDAADSYWAPSTEIDAWLSLEPAARWAVLARTWLRMPRRIWEIGTRDAADKVVPALAAELTAPGVVADREAVLGRLAAEPAGTGIGAADLLASLRWLRPRRHARMPLGYVEYLLAEAQDMGVVAQGALSAPGRGLTEEAGTDERADPAAAAMQAAMPEPVDHVLLQADLTMIAPGPLVPELAAAISRVAEVESAGAATVYRLTEDSLRAGLDSGMSGSELHELFAGASRTPVPQALTYLIDDVARRYGRLRIGFANAFLRCEDEVLLSEVLTRLPDLGLRRLAPTVAVCGLELADLMEVLRRAGIPAVGEDAKGGVLDLRPRGARVATPRRTRQNVHRPRPAALGDADLAAIVAGMRAGDKAEENSGSRTVRADGTRAGGAATVSLLQTATRTGRTVTVGYVDAQGTAIHRLVEPLAFNGGVLEALDTVTGARHAFSLHRITSVSLAD</sequence>
<dbReference type="Pfam" id="PF13625">
    <property type="entry name" value="Helicase_C_3"/>
    <property type="match status" value="1"/>
</dbReference>
<proteinExistence type="predicted"/>
<feature type="region of interest" description="Disordered" evidence="1">
    <location>
        <begin position="157"/>
        <end position="177"/>
    </location>
</feature>
<reference evidence="3 4" key="2">
    <citation type="submission" date="2019-07" db="EMBL/GenBank/DDBJ databases">
        <authorList>
            <person name="Huang Y."/>
        </authorList>
    </citation>
    <scope>NUCLEOTIDE SEQUENCE [LARGE SCALE GENOMIC DNA]</scope>
    <source>
        <strain evidence="3 4">HY188</strain>
    </source>
</reference>
<evidence type="ECO:0000313" key="3">
    <source>
        <dbReference type="EMBL" id="QDQ96966.1"/>
    </source>
</evidence>
<evidence type="ECO:0000256" key="1">
    <source>
        <dbReference type="SAM" id="MobiDB-lite"/>
    </source>
</evidence>
<dbReference type="EMBL" id="CP041765">
    <property type="protein sequence ID" value="QDQ96966.1"/>
    <property type="molecule type" value="Genomic_DNA"/>
</dbReference>
<dbReference type="KEGG" id="toy:FO059_05980"/>
<dbReference type="PROSITE" id="PS52050">
    <property type="entry name" value="WYL"/>
    <property type="match status" value="1"/>
</dbReference>
<keyword evidence="3" id="KW-0238">DNA-binding</keyword>
<keyword evidence="4" id="KW-1185">Reference proteome</keyword>
<accession>A0A516X1K3</accession>
<dbReference type="AlphaFoldDB" id="A0A516X1K3"/>
<dbReference type="RefSeq" id="WP_143907177.1">
    <property type="nucleotide sequence ID" value="NZ_CP041765.1"/>
</dbReference>
<protein>
    <submittedName>
        <fullName evidence="3">DNA-binding protein</fullName>
    </submittedName>
</protein>
<dbReference type="OrthoDB" id="3415124at2"/>
<reference evidence="3 4" key="1">
    <citation type="submission" date="2019-07" db="EMBL/GenBank/DDBJ databases">
        <title>Tomitella cavernea sp. nov., an actinomycete isolated from soil.</title>
        <authorList>
            <person name="Cheng J."/>
        </authorList>
    </citation>
    <scope>NUCLEOTIDE SEQUENCE [LARGE SCALE GENOMIC DNA]</scope>
    <source>
        <strain evidence="3 4">HY188</strain>
    </source>
</reference>
<dbReference type="GO" id="GO:0003677">
    <property type="term" value="F:DNA binding"/>
    <property type="evidence" value="ECO:0007669"/>
    <property type="project" value="UniProtKB-KW"/>
</dbReference>
<dbReference type="Proteomes" id="UP000317344">
    <property type="component" value="Chromosome"/>
</dbReference>
<evidence type="ECO:0000259" key="2">
    <source>
        <dbReference type="Pfam" id="PF13625"/>
    </source>
</evidence>